<dbReference type="InterPro" id="IPR001173">
    <property type="entry name" value="Glyco_trans_2-like"/>
</dbReference>
<dbReference type="Gene3D" id="3.90.550.10">
    <property type="entry name" value="Spore Coat Polysaccharide Biosynthesis Protein SpsA, Chain A"/>
    <property type="match status" value="1"/>
</dbReference>
<accession>A0A2U1FPR5</accession>
<evidence type="ECO:0000313" key="4">
    <source>
        <dbReference type="EMBL" id="PVZ14102.1"/>
    </source>
</evidence>
<keyword evidence="1" id="KW-0328">Glycosyltransferase</keyword>
<keyword evidence="2 4" id="KW-0808">Transferase</keyword>
<dbReference type="InterPro" id="IPR029044">
    <property type="entry name" value="Nucleotide-diphossugar_trans"/>
</dbReference>
<evidence type="ECO:0000256" key="1">
    <source>
        <dbReference type="ARBA" id="ARBA00022676"/>
    </source>
</evidence>
<evidence type="ECO:0000259" key="3">
    <source>
        <dbReference type="Pfam" id="PF00535"/>
    </source>
</evidence>
<organism evidence="4 5">
    <name type="scientific">Porphyromonas loveana</name>
    <dbReference type="NCBI Taxonomy" id="1884669"/>
    <lineage>
        <taxon>Bacteria</taxon>
        <taxon>Pseudomonadati</taxon>
        <taxon>Bacteroidota</taxon>
        <taxon>Bacteroidia</taxon>
        <taxon>Bacteroidales</taxon>
        <taxon>Porphyromonadaceae</taxon>
        <taxon>Porphyromonas</taxon>
    </lineage>
</organism>
<dbReference type="PANTHER" id="PTHR22916">
    <property type="entry name" value="GLYCOSYLTRANSFERASE"/>
    <property type="match status" value="1"/>
</dbReference>
<dbReference type="OrthoDB" id="9815829at2"/>
<dbReference type="CDD" id="cd00761">
    <property type="entry name" value="Glyco_tranf_GTA_type"/>
    <property type="match status" value="1"/>
</dbReference>
<feature type="domain" description="Glycosyltransferase 2-like" evidence="3">
    <location>
        <begin position="8"/>
        <end position="136"/>
    </location>
</feature>
<evidence type="ECO:0000313" key="5">
    <source>
        <dbReference type="Proteomes" id="UP000245462"/>
    </source>
</evidence>
<dbReference type="EMBL" id="QEKY01000002">
    <property type="protein sequence ID" value="PVZ14102.1"/>
    <property type="molecule type" value="Genomic_DNA"/>
</dbReference>
<name>A0A2U1FPR5_9PORP</name>
<sequence>MGKKPLLSIIVPIYKVERYLKKCIDSILEQDFSDFELILVDDGSPDKCGAICDEYAQLDSRIQVIHKSNGGLSSARNAALDIVQGKYISFIDSDDYISTDFYEANIRHLQEHPDIDMVVATIAIEEEKSGAKRPYLNNLASCTKQGKESINGFLWSKYFLLLQSGVYRSSAWHNIRFPLGMVYEDSYVLPSLAENLTKISISGIGTYFYLKREGSITSSRDAKKMKDAMKVAFVTLDYLKQYPKSHIYNHRLLGYISLLLKNRSLLTKREYTSLMEQLRTYPLDRKSILFSNSTGWKEKAFSLIAKLI</sequence>
<dbReference type="RefSeq" id="WP_116678588.1">
    <property type="nucleotide sequence ID" value="NZ_QEKY01000002.1"/>
</dbReference>
<evidence type="ECO:0000256" key="2">
    <source>
        <dbReference type="ARBA" id="ARBA00022679"/>
    </source>
</evidence>
<dbReference type="Pfam" id="PF00535">
    <property type="entry name" value="Glycos_transf_2"/>
    <property type="match status" value="1"/>
</dbReference>
<gene>
    <name evidence="4" type="ORF">C7382_102146</name>
</gene>
<keyword evidence="5" id="KW-1185">Reference proteome</keyword>
<protein>
    <submittedName>
        <fullName evidence="4">Glycosyltransferase involved in cell wall biosynthesis</fullName>
    </submittedName>
</protein>
<reference evidence="4 5" key="1">
    <citation type="submission" date="2018-04" db="EMBL/GenBank/DDBJ databases">
        <title>Genomic Encyclopedia of Type Strains, Phase IV (KMG-IV): sequencing the most valuable type-strain genomes for metagenomic binning, comparative biology and taxonomic classification.</title>
        <authorList>
            <person name="Goeker M."/>
        </authorList>
    </citation>
    <scope>NUCLEOTIDE SEQUENCE [LARGE SCALE GENOMIC DNA]</scope>
    <source>
        <strain evidence="4 5">DSM 28520</strain>
    </source>
</reference>
<dbReference type="PANTHER" id="PTHR22916:SF51">
    <property type="entry name" value="GLYCOSYLTRANSFERASE EPSH-RELATED"/>
    <property type="match status" value="1"/>
</dbReference>
<comment type="caution">
    <text evidence="4">The sequence shown here is derived from an EMBL/GenBank/DDBJ whole genome shotgun (WGS) entry which is preliminary data.</text>
</comment>
<dbReference type="Proteomes" id="UP000245462">
    <property type="component" value="Unassembled WGS sequence"/>
</dbReference>
<dbReference type="AlphaFoldDB" id="A0A2U1FPR5"/>
<dbReference type="GeneID" id="94550033"/>
<proteinExistence type="predicted"/>
<dbReference type="GO" id="GO:0016758">
    <property type="term" value="F:hexosyltransferase activity"/>
    <property type="evidence" value="ECO:0007669"/>
    <property type="project" value="UniProtKB-ARBA"/>
</dbReference>
<dbReference type="SUPFAM" id="SSF53448">
    <property type="entry name" value="Nucleotide-diphospho-sugar transferases"/>
    <property type="match status" value="1"/>
</dbReference>